<evidence type="ECO:0000256" key="7">
    <source>
        <dbReference type="SAM" id="MobiDB-lite"/>
    </source>
</evidence>
<dbReference type="GeneID" id="99796741"/>
<feature type="transmembrane region" description="Helical" evidence="8">
    <location>
        <begin position="130"/>
        <end position="152"/>
    </location>
</feature>
<gene>
    <name evidence="9" type="ORF">SAMN04490209_5869</name>
</gene>
<comment type="subcellular location">
    <subcellularLocation>
        <location evidence="1">Cell membrane</location>
        <topology evidence="1">Multi-pass membrane protein</topology>
    </subcellularLocation>
</comment>
<evidence type="ECO:0000256" key="6">
    <source>
        <dbReference type="ARBA" id="ARBA00023136"/>
    </source>
</evidence>
<dbReference type="InterPro" id="IPR003370">
    <property type="entry name" value="Chromate_transpt"/>
</dbReference>
<dbReference type="Pfam" id="PF02417">
    <property type="entry name" value="Chromate_transp"/>
    <property type="match status" value="2"/>
</dbReference>
<feature type="transmembrane region" description="Helical" evidence="8">
    <location>
        <begin position="204"/>
        <end position="226"/>
    </location>
</feature>
<protein>
    <submittedName>
        <fullName evidence="9">Chromate transporter</fullName>
    </submittedName>
</protein>
<organism evidence="9 10">
    <name type="scientific">Pseudomonas rhodesiae</name>
    <dbReference type="NCBI Taxonomy" id="76760"/>
    <lineage>
        <taxon>Bacteria</taxon>
        <taxon>Pseudomonadati</taxon>
        <taxon>Pseudomonadota</taxon>
        <taxon>Gammaproteobacteria</taxon>
        <taxon>Pseudomonadales</taxon>
        <taxon>Pseudomonadaceae</taxon>
        <taxon>Pseudomonas</taxon>
    </lineage>
</organism>
<dbReference type="InterPro" id="IPR014047">
    <property type="entry name" value="Chr_Tranpt_l_chain"/>
</dbReference>
<evidence type="ECO:0000256" key="5">
    <source>
        <dbReference type="ARBA" id="ARBA00022989"/>
    </source>
</evidence>
<dbReference type="PANTHER" id="PTHR33567:SF3">
    <property type="entry name" value="CHROMATE ION TRANSPORTER (EUROFUNG)"/>
    <property type="match status" value="1"/>
</dbReference>
<feature type="transmembrane region" description="Helical" evidence="8">
    <location>
        <begin position="238"/>
        <end position="263"/>
    </location>
</feature>
<evidence type="ECO:0000256" key="2">
    <source>
        <dbReference type="ARBA" id="ARBA00005262"/>
    </source>
</evidence>
<keyword evidence="6 8" id="KW-0472">Membrane</keyword>
<dbReference type="RefSeq" id="WP_003117270.1">
    <property type="nucleotide sequence ID" value="NZ_BAAAEG010000002.1"/>
</dbReference>
<dbReference type="PIRSF" id="PIRSF004810">
    <property type="entry name" value="ChrA"/>
    <property type="match status" value="1"/>
</dbReference>
<keyword evidence="10" id="KW-1185">Reference proteome</keyword>
<dbReference type="GO" id="GO:0005886">
    <property type="term" value="C:plasma membrane"/>
    <property type="evidence" value="ECO:0007669"/>
    <property type="project" value="UniProtKB-SubCell"/>
</dbReference>
<dbReference type="NCBIfam" id="TIGR00937">
    <property type="entry name" value="2A51"/>
    <property type="match status" value="1"/>
</dbReference>
<evidence type="ECO:0000256" key="8">
    <source>
        <dbReference type="SAM" id="Phobius"/>
    </source>
</evidence>
<feature type="transmembrane region" description="Helical" evidence="8">
    <location>
        <begin position="371"/>
        <end position="389"/>
    </location>
</feature>
<feature type="transmembrane region" description="Helical" evidence="8">
    <location>
        <begin position="283"/>
        <end position="303"/>
    </location>
</feature>
<feature type="transmembrane region" description="Helical" evidence="8">
    <location>
        <begin position="395"/>
        <end position="412"/>
    </location>
</feature>
<accession>A0AAE8HIR0</accession>
<evidence type="ECO:0000313" key="10">
    <source>
        <dbReference type="Proteomes" id="UP000182085"/>
    </source>
</evidence>
<feature type="transmembrane region" description="Helical" evidence="8">
    <location>
        <begin position="164"/>
        <end position="184"/>
    </location>
</feature>
<evidence type="ECO:0000256" key="1">
    <source>
        <dbReference type="ARBA" id="ARBA00004651"/>
    </source>
</evidence>
<feature type="transmembrane region" description="Helical" evidence="8">
    <location>
        <begin position="341"/>
        <end position="364"/>
    </location>
</feature>
<sequence length="416" mass="44060">MSVANEESYRPSKATDATTEAVPPPMSYPQLFARFLKFGLLAWGGPVAQIDMLRRELVDEERWISSKRFNKLLAVMQVLPGPEAHEICVHLGIRAKGRLGGVLAGLGFMLPGFLLMFALSWLYFQIEFVGTALGAAFLGVQAAVIALIVRAVHRIGEHILLDRWLWVIAIVCALAAIGRVDFWITLPAGGLVYALLVLNHRASALLVTLAAVALAAAVALWAAPTAKLVEAVVQGQASVLLIFASGLKAGLLTFGGAYTAIPFVRNDAVGRGWMTDGQFLDGLALSGVLPAPLIIFATFVGYVAGGPIGAVAMTVGVFLPAFAFSLIFYDRLEAVVENKRLHAFLDGVAAGVVGLIGATTIDLAQVTAERVPSLTVGMSIFAAGLAFLYAWKNKLNVVVVILAAGLAGWLVFPNQG</sequence>
<feature type="transmembrane region" description="Helical" evidence="8">
    <location>
        <begin position="102"/>
        <end position="124"/>
    </location>
</feature>
<keyword evidence="4 8" id="KW-0812">Transmembrane</keyword>
<evidence type="ECO:0000313" key="9">
    <source>
        <dbReference type="EMBL" id="SDV17134.1"/>
    </source>
</evidence>
<evidence type="ECO:0000256" key="4">
    <source>
        <dbReference type="ARBA" id="ARBA00022692"/>
    </source>
</evidence>
<keyword evidence="3" id="KW-1003">Cell membrane</keyword>
<keyword evidence="5 8" id="KW-1133">Transmembrane helix</keyword>
<comment type="similarity">
    <text evidence="2">Belongs to the chromate ion transporter (CHR) (TC 2.A.51) family.</text>
</comment>
<dbReference type="GO" id="GO:0015109">
    <property type="term" value="F:chromate transmembrane transporter activity"/>
    <property type="evidence" value="ECO:0007669"/>
    <property type="project" value="InterPro"/>
</dbReference>
<feature type="transmembrane region" description="Helical" evidence="8">
    <location>
        <begin position="310"/>
        <end position="329"/>
    </location>
</feature>
<dbReference type="EMBL" id="LT629801">
    <property type="protein sequence ID" value="SDV17134.1"/>
    <property type="molecule type" value="Genomic_DNA"/>
</dbReference>
<dbReference type="PANTHER" id="PTHR33567">
    <property type="entry name" value="CHROMATE ION TRANSPORTER (EUROFUNG)"/>
    <property type="match status" value="1"/>
</dbReference>
<proteinExistence type="inferred from homology"/>
<dbReference type="Proteomes" id="UP000182085">
    <property type="component" value="Chromosome I"/>
</dbReference>
<feature type="region of interest" description="Disordered" evidence="7">
    <location>
        <begin position="1"/>
        <end position="21"/>
    </location>
</feature>
<evidence type="ECO:0000256" key="3">
    <source>
        <dbReference type="ARBA" id="ARBA00022475"/>
    </source>
</evidence>
<reference evidence="9 10" key="1">
    <citation type="submission" date="2016-10" db="EMBL/GenBank/DDBJ databases">
        <authorList>
            <person name="Varghese N."/>
            <person name="Submissions S."/>
        </authorList>
    </citation>
    <scope>NUCLEOTIDE SEQUENCE [LARGE SCALE GENOMIC DNA]</scope>
    <source>
        <strain evidence="9 10">BS2777</strain>
    </source>
</reference>
<name>A0AAE8HIR0_9PSED</name>
<dbReference type="AlphaFoldDB" id="A0AAE8HIR0"/>